<dbReference type="InterPro" id="IPR036291">
    <property type="entry name" value="NAD(P)-bd_dom_sf"/>
</dbReference>
<feature type="domain" description="Fatty acyl-CoA reductase C-terminal" evidence="11">
    <location>
        <begin position="407"/>
        <end position="499"/>
    </location>
</feature>
<dbReference type="Gene3D" id="3.40.50.720">
    <property type="entry name" value="NAD(P)-binding Rossmann-like Domain"/>
    <property type="match status" value="1"/>
</dbReference>
<evidence type="ECO:0000256" key="10">
    <source>
        <dbReference type="RuleBase" id="RU363097"/>
    </source>
</evidence>
<dbReference type="EC" id="1.2.1.84" evidence="10"/>
<comment type="subcellular location">
    <subcellularLocation>
        <location evidence="1">Membrane</location>
        <topology evidence="1">Multi-pass membrane protein</topology>
    </subcellularLocation>
</comment>
<keyword evidence="13" id="KW-1185">Reference proteome</keyword>
<dbReference type="SUPFAM" id="SSF51735">
    <property type="entry name" value="NAD(P)-binding Rossmann-fold domains"/>
    <property type="match status" value="1"/>
</dbReference>
<feature type="transmembrane region" description="Helical" evidence="10">
    <location>
        <begin position="401"/>
        <end position="422"/>
    </location>
</feature>
<comment type="similarity">
    <text evidence="2 10">Belongs to the fatty acyl-CoA reductase family.</text>
</comment>
<feature type="transmembrane region" description="Helical" evidence="10">
    <location>
        <begin position="520"/>
        <end position="541"/>
    </location>
</feature>
<evidence type="ECO:0000256" key="1">
    <source>
        <dbReference type="ARBA" id="ARBA00004141"/>
    </source>
</evidence>
<evidence type="ECO:0000256" key="4">
    <source>
        <dbReference type="ARBA" id="ARBA00022692"/>
    </source>
</evidence>
<dbReference type="InterPro" id="IPR013120">
    <property type="entry name" value="FAR_NAD-bd"/>
</dbReference>
<dbReference type="GO" id="GO:0102965">
    <property type="term" value="F:alcohol-forming long-chain fatty acyl-CoA reductase activity"/>
    <property type="evidence" value="ECO:0007669"/>
    <property type="project" value="UniProtKB-EC"/>
</dbReference>
<dbReference type="CDD" id="cd05236">
    <property type="entry name" value="FAR-N_SDR_e"/>
    <property type="match status" value="1"/>
</dbReference>
<evidence type="ECO:0000256" key="5">
    <source>
        <dbReference type="ARBA" id="ARBA00022857"/>
    </source>
</evidence>
<dbReference type="FunFam" id="3.40.50.720:FF:000143">
    <property type="entry name" value="Fatty acyl-CoA reductase"/>
    <property type="match status" value="1"/>
</dbReference>
<reference evidence="14" key="1">
    <citation type="submission" date="2025-08" db="UniProtKB">
        <authorList>
            <consortium name="RefSeq"/>
        </authorList>
    </citation>
    <scope>IDENTIFICATION</scope>
</reference>
<accession>A0AAJ7FDM9</accession>
<feature type="domain" description="Thioester reductase (TE)" evidence="12">
    <location>
        <begin position="63"/>
        <end position="332"/>
    </location>
</feature>
<evidence type="ECO:0000259" key="12">
    <source>
        <dbReference type="Pfam" id="PF07993"/>
    </source>
</evidence>
<keyword evidence="6 10" id="KW-1133">Transmembrane helix</keyword>
<comment type="function">
    <text evidence="10">Catalyzes the reduction of fatty acyl-CoA to fatty alcohols.</text>
</comment>
<dbReference type="CDD" id="cd09071">
    <property type="entry name" value="FAR_C"/>
    <property type="match status" value="1"/>
</dbReference>
<dbReference type="KEGG" id="ccin:107263668"/>
<dbReference type="InterPro" id="IPR026055">
    <property type="entry name" value="FAR"/>
</dbReference>
<dbReference type="InterPro" id="IPR033640">
    <property type="entry name" value="FAR_C"/>
</dbReference>
<dbReference type="GO" id="GO:0035336">
    <property type="term" value="P:long-chain fatty-acyl-CoA metabolic process"/>
    <property type="evidence" value="ECO:0007669"/>
    <property type="project" value="TreeGrafter"/>
</dbReference>
<dbReference type="Pfam" id="PF03015">
    <property type="entry name" value="Sterile"/>
    <property type="match status" value="1"/>
</dbReference>
<comment type="catalytic activity">
    <reaction evidence="9 10">
        <text>a long-chain fatty acyl-CoA + 2 NADPH + 2 H(+) = a long-chain primary fatty alcohol + 2 NADP(+) + CoA</text>
        <dbReference type="Rhea" id="RHEA:52716"/>
        <dbReference type="ChEBI" id="CHEBI:15378"/>
        <dbReference type="ChEBI" id="CHEBI:57287"/>
        <dbReference type="ChEBI" id="CHEBI:57783"/>
        <dbReference type="ChEBI" id="CHEBI:58349"/>
        <dbReference type="ChEBI" id="CHEBI:77396"/>
        <dbReference type="ChEBI" id="CHEBI:83139"/>
        <dbReference type="EC" id="1.2.1.84"/>
    </reaction>
</comment>
<dbReference type="GO" id="GO:0005777">
    <property type="term" value="C:peroxisome"/>
    <property type="evidence" value="ECO:0007669"/>
    <property type="project" value="TreeGrafter"/>
</dbReference>
<name>A0AAJ7FDM9_CEPCN</name>
<protein>
    <recommendedName>
        <fullName evidence="10">Fatty acyl-CoA reductase</fullName>
        <ecNumber evidence="10">1.2.1.84</ecNumber>
    </recommendedName>
</protein>
<proteinExistence type="inferred from homology"/>
<dbReference type="PANTHER" id="PTHR11011">
    <property type="entry name" value="MALE STERILITY PROTEIN 2-RELATED"/>
    <property type="match status" value="1"/>
</dbReference>
<keyword evidence="4 10" id="KW-0812">Transmembrane</keyword>
<dbReference type="RefSeq" id="XP_015586609.1">
    <property type="nucleotide sequence ID" value="XM_015731123.2"/>
</dbReference>
<evidence type="ECO:0000256" key="6">
    <source>
        <dbReference type="ARBA" id="ARBA00022989"/>
    </source>
</evidence>
<keyword evidence="8 10" id="KW-0472">Membrane</keyword>
<dbReference type="GO" id="GO:0016020">
    <property type="term" value="C:membrane"/>
    <property type="evidence" value="ECO:0007669"/>
    <property type="project" value="UniProtKB-SubCell"/>
</dbReference>
<evidence type="ECO:0000256" key="7">
    <source>
        <dbReference type="ARBA" id="ARBA00023098"/>
    </source>
</evidence>
<evidence type="ECO:0000256" key="9">
    <source>
        <dbReference type="ARBA" id="ARBA00052530"/>
    </source>
</evidence>
<dbReference type="AlphaFoldDB" id="A0AAJ7FDM9"/>
<gene>
    <name evidence="14" type="primary">LOC107263668</name>
</gene>
<dbReference type="PANTHER" id="PTHR11011:SF60">
    <property type="entry name" value="FATTY ACYL-COA REDUCTASE-RELATED"/>
    <property type="match status" value="1"/>
</dbReference>
<evidence type="ECO:0000313" key="13">
    <source>
        <dbReference type="Proteomes" id="UP000694920"/>
    </source>
</evidence>
<keyword evidence="10" id="KW-0560">Oxidoreductase</keyword>
<keyword evidence="5 10" id="KW-0521">NADP</keyword>
<evidence type="ECO:0000256" key="8">
    <source>
        <dbReference type="ARBA" id="ARBA00023136"/>
    </source>
</evidence>
<evidence type="ECO:0000256" key="3">
    <source>
        <dbReference type="ARBA" id="ARBA00022516"/>
    </source>
</evidence>
<dbReference type="Proteomes" id="UP000694920">
    <property type="component" value="Unplaced"/>
</dbReference>
<organism evidence="13 14">
    <name type="scientific">Cephus cinctus</name>
    <name type="common">Wheat stem sawfly</name>
    <dbReference type="NCBI Taxonomy" id="211228"/>
    <lineage>
        <taxon>Eukaryota</taxon>
        <taxon>Metazoa</taxon>
        <taxon>Ecdysozoa</taxon>
        <taxon>Arthropoda</taxon>
        <taxon>Hexapoda</taxon>
        <taxon>Insecta</taxon>
        <taxon>Pterygota</taxon>
        <taxon>Neoptera</taxon>
        <taxon>Endopterygota</taxon>
        <taxon>Hymenoptera</taxon>
        <taxon>Cephoidea</taxon>
        <taxon>Cephidae</taxon>
        <taxon>Cephus</taxon>
    </lineage>
</organism>
<dbReference type="Pfam" id="PF07993">
    <property type="entry name" value="NAD_binding_4"/>
    <property type="match status" value="1"/>
</dbReference>
<evidence type="ECO:0000256" key="2">
    <source>
        <dbReference type="ARBA" id="ARBA00005928"/>
    </source>
</evidence>
<dbReference type="GO" id="GO:0080019">
    <property type="term" value="F:alcohol-forming very long-chain fatty acyl-CoA reductase activity"/>
    <property type="evidence" value="ECO:0007669"/>
    <property type="project" value="InterPro"/>
</dbReference>
<keyword evidence="3 10" id="KW-0444">Lipid biosynthesis</keyword>
<dbReference type="GeneID" id="107263668"/>
<keyword evidence="7 10" id="KW-0443">Lipid metabolism</keyword>
<sequence length="542" mass="62407">MLLEMDLPNRETACEADTVYADPAIITNEDNNNEVAHHIGENEVTIRQGTTLQQFYAGQSIFITGGTGFLGHILIEKLLRSCSDLSTIYLLVRPKKGKDIQNRLEQIFTNPIFNRLKEEVPKFRHKVVAVAGDCSAQDLGLSSADRTLLIRNVSTVFHVAATVRFDEKLKLATAINIRSTGDIIDLCKHMPKLKAFIHVSTAYANSHLWEIDERFYNYPIKHNDLSKVMECLPDNVIDEITPRIIGSWPNTYAFTKAIAEDLVKEKNKGLPMGIFRPAIVVSTANEPIDGWINNLYGPTGVVAGAATGLLRTLYCDANINANIVPVDLAVNALIVSAWDVATQTNKRDDDMLIYNYVSSVEAPLTWGDYCETNLKYGHQYPLSNSIWYLSFRMNKHKIIHLLYVLFLHLLPALLVDTVSICFGQKPRLWKGYQKIHKFATVIEYFCNHEWKFTNDNVQAMWLRLDSKDQQLFRFSMKGFDWQNYFSTYMKGIRLYLFNEDLSTLETSRARWRKFYWMHKTLKTLIFFSSMWIIWRFLSIIFF</sequence>
<evidence type="ECO:0000259" key="11">
    <source>
        <dbReference type="Pfam" id="PF03015"/>
    </source>
</evidence>
<evidence type="ECO:0000313" key="14">
    <source>
        <dbReference type="RefSeq" id="XP_015586609.1"/>
    </source>
</evidence>